<keyword evidence="1" id="KW-1133">Transmembrane helix</keyword>
<evidence type="ECO:0000313" key="3">
    <source>
        <dbReference type="Proteomes" id="UP000050297"/>
    </source>
</evidence>
<proteinExistence type="predicted"/>
<dbReference type="Proteomes" id="UP000050297">
    <property type="component" value="Unassembled WGS sequence"/>
</dbReference>
<feature type="transmembrane region" description="Helical" evidence="1">
    <location>
        <begin position="287"/>
        <end position="305"/>
    </location>
</feature>
<feature type="transmembrane region" description="Helical" evidence="1">
    <location>
        <begin position="317"/>
        <end position="337"/>
    </location>
</feature>
<dbReference type="AlphaFoldDB" id="A0A0L8ITK9"/>
<dbReference type="RefSeq" id="WP_003407133.1">
    <property type="nucleotide sequence ID" value="NZ_LGAR01000062.1"/>
</dbReference>
<accession>A0A0L8ITK9</accession>
<keyword evidence="1" id="KW-0812">Transmembrane</keyword>
<dbReference type="EMBL" id="LJPM01000253">
    <property type="protein sequence ID" value="KPW20475.1"/>
    <property type="molecule type" value="Genomic_DNA"/>
</dbReference>
<comment type="caution">
    <text evidence="2">The sequence shown here is derived from an EMBL/GenBank/DDBJ whole genome shotgun (WGS) entry which is preliminary data.</text>
</comment>
<keyword evidence="1" id="KW-0472">Membrane</keyword>
<organism evidence="2 3">
    <name type="scientific">Pseudomonas syringae pv. aceris</name>
    <dbReference type="NCBI Taxonomy" id="199198"/>
    <lineage>
        <taxon>Bacteria</taxon>
        <taxon>Pseudomonadati</taxon>
        <taxon>Pseudomonadota</taxon>
        <taxon>Gammaproteobacteria</taxon>
        <taxon>Pseudomonadales</taxon>
        <taxon>Pseudomonadaceae</taxon>
        <taxon>Pseudomonas</taxon>
        <taxon>Pseudomonas syringae</taxon>
    </lineage>
</organism>
<evidence type="ECO:0000313" key="2">
    <source>
        <dbReference type="EMBL" id="KPW20475.1"/>
    </source>
</evidence>
<name>A0A0L8ITK9_PSESX</name>
<protein>
    <submittedName>
        <fullName evidence="2">VirB5</fullName>
    </submittedName>
</protein>
<dbReference type="PATRIC" id="fig|199198.4.peg.2108"/>
<evidence type="ECO:0000256" key="1">
    <source>
        <dbReference type="SAM" id="Phobius"/>
    </source>
</evidence>
<sequence>MPESVDDRAPALDLGLSEKMSRAAQELVRNKFHLDLLASERNAKMLVGELHGGGYGPHEGPCFLAMVVPFYRAGDRVEKHVFAVVPTAHTLGCSWKWRHRHLDQDEVNRRVEELSSTEALLAEKLNPATYTWIKALGLFAPGEGKNRVDFFREEGIDNIPAKVFERDYPTPDRIELYRVRKEGFDETWAVLDRRWVQKVAYPTWAVPLLNAYGVALEQRWPSVYPAPEKVQLSFFERPGNTSPNGCPDLIGKDPTIDMDTLKARTEYQQEEMPCTAFDMKYTKINPLILKLGGMGVVVGIVSLGVSPDSWVEYKVAAGMLFGCSMMAMIMPFTVPFITTQRRNVERQLPLALERAPKYQARLGKRFLG</sequence>
<gene>
    <name evidence="2" type="ORF">ALO91_200035</name>
</gene>
<reference evidence="2 3" key="1">
    <citation type="submission" date="2015-09" db="EMBL/GenBank/DDBJ databases">
        <title>Genome announcement of multiple Pseudomonas syringae strains.</title>
        <authorList>
            <person name="Thakur S."/>
            <person name="Wang P.W."/>
            <person name="Gong Y."/>
            <person name="Weir B.S."/>
            <person name="Guttman D.S."/>
        </authorList>
    </citation>
    <scope>NUCLEOTIDE SEQUENCE [LARGE SCALE GENOMIC DNA]</scope>
    <source>
        <strain evidence="2 3">ICMP2802</strain>
    </source>
</reference>